<organism evidence="1 2">
    <name type="scientific">Hyalomma asiaticum</name>
    <name type="common">Tick</name>
    <dbReference type="NCBI Taxonomy" id="266040"/>
    <lineage>
        <taxon>Eukaryota</taxon>
        <taxon>Metazoa</taxon>
        <taxon>Ecdysozoa</taxon>
        <taxon>Arthropoda</taxon>
        <taxon>Chelicerata</taxon>
        <taxon>Arachnida</taxon>
        <taxon>Acari</taxon>
        <taxon>Parasitiformes</taxon>
        <taxon>Ixodida</taxon>
        <taxon>Ixodoidea</taxon>
        <taxon>Ixodidae</taxon>
        <taxon>Hyalomminae</taxon>
        <taxon>Hyalomma</taxon>
    </lineage>
</organism>
<accession>A0ACB7TBX7</accession>
<gene>
    <name evidence="1" type="ORF">HPB50_003735</name>
</gene>
<sequence length="277" mass="30997">MAVKVLSDRFGRRDMLVDDHLDHLLSLEPVRSSFEVSKLRILHDEVTFRMNALDGFGVSPGEYGAVLRRVLLKALPSDFCILYRQRQKEALPPDNAAASPADQAELVKDLMNFIRVQIEIREESGFGETTSFTSKSHAQRDFRGPQQGVQTASFPDMKHRLVLMVHLSYRYAASHAEFCSGGTTTFAVLVAAAGQRSPRHCAPVMLGRTAIACCRLVSPCKPWNLWRLRARRLVGFFVAVRGGRIFLFISALLHGRMSFVRGLPLSPLRSPFTAARQ</sequence>
<dbReference type="Proteomes" id="UP000821845">
    <property type="component" value="Chromosome 1"/>
</dbReference>
<name>A0ACB7TBX7_HYAAI</name>
<dbReference type="EMBL" id="CM023481">
    <property type="protein sequence ID" value="KAH6944525.1"/>
    <property type="molecule type" value="Genomic_DNA"/>
</dbReference>
<protein>
    <submittedName>
        <fullName evidence="1">Uncharacterized protein</fullName>
    </submittedName>
</protein>
<evidence type="ECO:0000313" key="1">
    <source>
        <dbReference type="EMBL" id="KAH6944525.1"/>
    </source>
</evidence>
<comment type="caution">
    <text evidence="1">The sequence shown here is derived from an EMBL/GenBank/DDBJ whole genome shotgun (WGS) entry which is preliminary data.</text>
</comment>
<keyword evidence="2" id="KW-1185">Reference proteome</keyword>
<evidence type="ECO:0000313" key="2">
    <source>
        <dbReference type="Proteomes" id="UP000821845"/>
    </source>
</evidence>
<reference evidence="1" key="1">
    <citation type="submission" date="2020-05" db="EMBL/GenBank/DDBJ databases">
        <title>Large-scale comparative analyses of tick genomes elucidate their genetic diversity and vector capacities.</title>
        <authorList>
            <person name="Jia N."/>
            <person name="Wang J."/>
            <person name="Shi W."/>
            <person name="Du L."/>
            <person name="Sun Y."/>
            <person name="Zhan W."/>
            <person name="Jiang J."/>
            <person name="Wang Q."/>
            <person name="Zhang B."/>
            <person name="Ji P."/>
            <person name="Sakyi L.B."/>
            <person name="Cui X."/>
            <person name="Yuan T."/>
            <person name="Jiang B."/>
            <person name="Yang W."/>
            <person name="Lam T.T.-Y."/>
            <person name="Chang Q."/>
            <person name="Ding S."/>
            <person name="Wang X."/>
            <person name="Zhu J."/>
            <person name="Ruan X."/>
            <person name="Zhao L."/>
            <person name="Wei J."/>
            <person name="Que T."/>
            <person name="Du C."/>
            <person name="Cheng J."/>
            <person name="Dai P."/>
            <person name="Han X."/>
            <person name="Huang E."/>
            <person name="Gao Y."/>
            <person name="Liu J."/>
            <person name="Shao H."/>
            <person name="Ye R."/>
            <person name="Li L."/>
            <person name="Wei W."/>
            <person name="Wang X."/>
            <person name="Wang C."/>
            <person name="Yang T."/>
            <person name="Huo Q."/>
            <person name="Li W."/>
            <person name="Guo W."/>
            <person name="Chen H."/>
            <person name="Zhou L."/>
            <person name="Ni X."/>
            <person name="Tian J."/>
            <person name="Zhou Y."/>
            <person name="Sheng Y."/>
            <person name="Liu T."/>
            <person name="Pan Y."/>
            <person name="Xia L."/>
            <person name="Li J."/>
            <person name="Zhao F."/>
            <person name="Cao W."/>
        </authorList>
    </citation>
    <scope>NUCLEOTIDE SEQUENCE</scope>
    <source>
        <strain evidence="1">Hyas-2018</strain>
    </source>
</reference>
<proteinExistence type="predicted"/>